<comment type="caution">
    <text evidence="2">The sequence shown here is derived from an EMBL/GenBank/DDBJ whole genome shotgun (WGS) entry which is preliminary data.</text>
</comment>
<keyword evidence="3" id="KW-1185">Reference proteome</keyword>
<dbReference type="Proteomes" id="UP000272400">
    <property type="component" value="Unassembled WGS sequence"/>
</dbReference>
<dbReference type="EMBL" id="RJKE01000001">
    <property type="protein sequence ID" value="ROO83789.1"/>
    <property type="molecule type" value="Genomic_DNA"/>
</dbReference>
<organism evidence="2 3">
    <name type="scientific">Actinocorallia herbida</name>
    <dbReference type="NCBI Taxonomy" id="58109"/>
    <lineage>
        <taxon>Bacteria</taxon>
        <taxon>Bacillati</taxon>
        <taxon>Actinomycetota</taxon>
        <taxon>Actinomycetes</taxon>
        <taxon>Streptosporangiales</taxon>
        <taxon>Thermomonosporaceae</taxon>
        <taxon>Actinocorallia</taxon>
    </lineage>
</organism>
<reference evidence="2 3" key="1">
    <citation type="submission" date="2018-11" db="EMBL/GenBank/DDBJ databases">
        <title>Sequencing the genomes of 1000 actinobacteria strains.</title>
        <authorList>
            <person name="Klenk H.-P."/>
        </authorList>
    </citation>
    <scope>NUCLEOTIDE SEQUENCE [LARGE SCALE GENOMIC DNA]</scope>
    <source>
        <strain evidence="2 3">DSM 44254</strain>
    </source>
</reference>
<dbReference type="SUPFAM" id="SSF48576">
    <property type="entry name" value="Terpenoid synthases"/>
    <property type="match status" value="1"/>
</dbReference>
<dbReference type="RefSeq" id="WP_123663207.1">
    <property type="nucleotide sequence ID" value="NZ_RJKE01000001.1"/>
</dbReference>
<feature type="region of interest" description="Disordered" evidence="1">
    <location>
        <begin position="320"/>
        <end position="340"/>
    </location>
</feature>
<sequence length="340" mass="37350">MDVSLLLPLAERIPALVAPCRVHELLFPIGEESAAWASGHGLILGESDATRLGRGRFERLACRLLPDVPPARAVLVTEWLIWLFALDDHIDDGGLGTSATAVDALYEPLILTLRRGTARPGSGVLETALADLWNRTVPGMSQGWRRRFRDHLSWHRQGCLDEAVARRTGELPAPTRYAAVRRGLHAPFLLDLLEPALGTEVPVEVLGTKTWQTLLEGTADVTAWCNDLVAYTREDHGPLNAVAATSRQYGLPPRTAAAVLVHERVWGRLEDVADAARNLDAEMRRLRLDPGTARGVSRVACALLSAPRAQLDWLHECGRYSPMPDPSVPSPRRKPRVTLT</sequence>
<evidence type="ECO:0000313" key="3">
    <source>
        <dbReference type="Proteomes" id="UP000272400"/>
    </source>
</evidence>
<feature type="compositionally biased region" description="Basic residues" evidence="1">
    <location>
        <begin position="331"/>
        <end position="340"/>
    </location>
</feature>
<protein>
    <submittedName>
        <fullName evidence="2">Germacradienol/geosmin synthase</fullName>
    </submittedName>
</protein>
<accession>A0A3N1CR59</accession>
<gene>
    <name evidence="2" type="ORF">EDD29_1298</name>
</gene>
<evidence type="ECO:0000256" key="1">
    <source>
        <dbReference type="SAM" id="MobiDB-lite"/>
    </source>
</evidence>
<dbReference type="Gene3D" id="1.10.600.10">
    <property type="entry name" value="Farnesyl Diphosphate Synthase"/>
    <property type="match status" value="1"/>
</dbReference>
<dbReference type="InterPro" id="IPR008949">
    <property type="entry name" value="Isoprenoid_synthase_dom_sf"/>
</dbReference>
<evidence type="ECO:0000313" key="2">
    <source>
        <dbReference type="EMBL" id="ROO83789.1"/>
    </source>
</evidence>
<dbReference type="Pfam" id="PF19086">
    <property type="entry name" value="Terpene_syn_C_2"/>
    <property type="match status" value="1"/>
</dbReference>
<dbReference type="OrthoDB" id="2989600at2"/>
<name>A0A3N1CR59_9ACTN</name>
<dbReference type="AlphaFoldDB" id="A0A3N1CR59"/>
<proteinExistence type="predicted"/>